<proteinExistence type="predicted"/>
<dbReference type="InterPro" id="IPR003661">
    <property type="entry name" value="HisK_dim/P_dom"/>
</dbReference>
<evidence type="ECO:0000256" key="5">
    <source>
        <dbReference type="ARBA" id="ARBA00022679"/>
    </source>
</evidence>
<evidence type="ECO:0000256" key="2">
    <source>
        <dbReference type="ARBA" id="ARBA00004141"/>
    </source>
</evidence>
<dbReference type="PANTHER" id="PTHR45528">
    <property type="entry name" value="SENSOR HISTIDINE KINASE CPXA"/>
    <property type="match status" value="1"/>
</dbReference>
<evidence type="ECO:0000256" key="9">
    <source>
        <dbReference type="ARBA" id="ARBA00023012"/>
    </source>
</evidence>
<name>A0ABU3EWJ1_9ENTE</name>
<dbReference type="SMART" id="SM00388">
    <property type="entry name" value="HisKA"/>
    <property type="match status" value="1"/>
</dbReference>
<dbReference type="PANTHER" id="PTHR45528:SF8">
    <property type="entry name" value="HISTIDINE KINASE"/>
    <property type="match status" value="1"/>
</dbReference>
<keyword evidence="4" id="KW-0597">Phosphoprotein</keyword>
<organism evidence="13 14">
    <name type="scientific">Enterococcus hulanensis</name>
    <dbReference type="NCBI Taxonomy" id="2559929"/>
    <lineage>
        <taxon>Bacteria</taxon>
        <taxon>Bacillati</taxon>
        <taxon>Bacillota</taxon>
        <taxon>Bacilli</taxon>
        <taxon>Lactobacillales</taxon>
        <taxon>Enterococcaceae</taxon>
        <taxon>Enterococcus</taxon>
    </lineage>
</organism>
<evidence type="ECO:0000313" key="14">
    <source>
        <dbReference type="Proteomes" id="UP001252875"/>
    </source>
</evidence>
<feature type="domain" description="Histidine kinase" evidence="12">
    <location>
        <begin position="240"/>
        <end position="451"/>
    </location>
</feature>
<dbReference type="Pfam" id="PF00512">
    <property type="entry name" value="HisKA"/>
    <property type="match status" value="1"/>
</dbReference>
<dbReference type="SUPFAM" id="SSF47384">
    <property type="entry name" value="Homodimeric domain of signal transducing histidine kinase"/>
    <property type="match status" value="1"/>
</dbReference>
<comment type="caution">
    <text evidence="13">The sequence shown here is derived from an EMBL/GenBank/DDBJ whole genome shotgun (WGS) entry which is preliminary data.</text>
</comment>
<dbReference type="InterPro" id="IPR003594">
    <property type="entry name" value="HATPase_dom"/>
</dbReference>
<reference evidence="13 14" key="1">
    <citation type="submission" date="2023-03" db="EMBL/GenBank/DDBJ databases">
        <authorList>
            <person name="Shen W."/>
            <person name="Cai J."/>
        </authorList>
    </citation>
    <scope>NUCLEOTIDE SEQUENCE [LARGE SCALE GENOMIC DNA]</scope>
    <source>
        <strain evidence="13 14">D6-4</strain>
    </source>
</reference>
<evidence type="ECO:0000256" key="3">
    <source>
        <dbReference type="ARBA" id="ARBA00012438"/>
    </source>
</evidence>
<evidence type="ECO:0000256" key="11">
    <source>
        <dbReference type="SAM" id="Phobius"/>
    </source>
</evidence>
<dbReference type="InterPro" id="IPR036097">
    <property type="entry name" value="HisK_dim/P_sf"/>
</dbReference>
<dbReference type="SUPFAM" id="SSF55874">
    <property type="entry name" value="ATPase domain of HSP90 chaperone/DNA topoisomerase II/histidine kinase"/>
    <property type="match status" value="1"/>
</dbReference>
<keyword evidence="14" id="KW-1185">Reference proteome</keyword>
<dbReference type="InterPro" id="IPR008358">
    <property type="entry name" value="Sig_transdc_His_kin/Pase_MprB"/>
</dbReference>
<evidence type="ECO:0000256" key="7">
    <source>
        <dbReference type="ARBA" id="ARBA00022777"/>
    </source>
</evidence>
<evidence type="ECO:0000256" key="10">
    <source>
        <dbReference type="ARBA" id="ARBA00023136"/>
    </source>
</evidence>
<evidence type="ECO:0000259" key="12">
    <source>
        <dbReference type="PROSITE" id="PS50109"/>
    </source>
</evidence>
<dbReference type="PRINTS" id="PR01780">
    <property type="entry name" value="LANTIREGPROT"/>
</dbReference>
<keyword evidence="8 11" id="KW-1133">Transmembrane helix</keyword>
<dbReference type="Gene3D" id="1.10.287.130">
    <property type="match status" value="1"/>
</dbReference>
<keyword evidence="10 11" id="KW-0472">Membrane</keyword>
<keyword evidence="9" id="KW-0902">Two-component regulatory system</keyword>
<evidence type="ECO:0000256" key="8">
    <source>
        <dbReference type="ARBA" id="ARBA00022989"/>
    </source>
</evidence>
<dbReference type="GO" id="GO:0016301">
    <property type="term" value="F:kinase activity"/>
    <property type="evidence" value="ECO:0007669"/>
    <property type="project" value="UniProtKB-KW"/>
</dbReference>
<dbReference type="Gene3D" id="6.10.340.10">
    <property type="match status" value="1"/>
</dbReference>
<dbReference type="CDD" id="cd00082">
    <property type="entry name" value="HisKA"/>
    <property type="match status" value="1"/>
</dbReference>
<evidence type="ECO:0000256" key="6">
    <source>
        <dbReference type="ARBA" id="ARBA00022692"/>
    </source>
</evidence>
<dbReference type="EMBL" id="JARPYI010000001">
    <property type="protein sequence ID" value="MDT2599031.1"/>
    <property type="molecule type" value="Genomic_DNA"/>
</dbReference>
<protein>
    <recommendedName>
        <fullName evidence="3">histidine kinase</fullName>
        <ecNumber evidence="3">2.7.13.3</ecNumber>
    </recommendedName>
</protein>
<dbReference type="InterPro" id="IPR050398">
    <property type="entry name" value="HssS/ArlS-like"/>
</dbReference>
<dbReference type="Proteomes" id="UP001252875">
    <property type="component" value="Unassembled WGS sequence"/>
</dbReference>
<keyword evidence="7 13" id="KW-0418">Kinase</keyword>
<feature type="transmembrane region" description="Helical" evidence="11">
    <location>
        <begin position="12"/>
        <end position="35"/>
    </location>
</feature>
<evidence type="ECO:0000256" key="4">
    <source>
        <dbReference type="ARBA" id="ARBA00022553"/>
    </source>
</evidence>
<dbReference type="InterPro" id="IPR005467">
    <property type="entry name" value="His_kinase_dom"/>
</dbReference>
<dbReference type="PROSITE" id="PS50109">
    <property type="entry name" value="HIS_KIN"/>
    <property type="match status" value="1"/>
</dbReference>
<keyword evidence="6 11" id="KW-0812">Transmembrane</keyword>
<dbReference type="SMART" id="SM00387">
    <property type="entry name" value="HATPase_c"/>
    <property type="match status" value="1"/>
</dbReference>
<dbReference type="EC" id="2.7.13.3" evidence="3"/>
<dbReference type="Gene3D" id="3.30.565.10">
    <property type="entry name" value="Histidine kinase-like ATPase, C-terminal domain"/>
    <property type="match status" value="1"/>
</dbReference>
<dbReference type="RefSeq" id="WP_311820845.1">
    <property type="nucleotide sequence ID" value="NZ_JARPYF010000001.1"/>
</dbReference>
<evidence type="ECO:0000313" key="13">
    <source>
        <dbReference type="EMBL" id="MDT2599031.1"/>
    </source>
</evidence>
<comment type="catalytic activity">
    <reaction evidence="1">
        <text>ATP + protein L-histidine = ADP + protein N-phospho-L-histidine.</text>
        <dbReference type="EC" id="2.7.13.3"/>
    </reaction>
</comment>
<keyword evidence="5" id="KW-0808">Transferase</keyword>
<accession>A0ABU3EWJ1</accession>
<sequence>MAKIKTIGLTRYVTHILLLAFSGVLAILLLMLLVFQLLISTEKIAPANAGEIEARNEMAQLKERPSFPDNLKPNFYDYIYFAKNGDVKNTSLSEESLEDAVKRYKNKNESYSTGSFLSFSDGSYALFLWQYKAQFTNARLRAIFPNFEVLFIIGTAFVLILFFVLYVRRASKQIKAKLILVEQASQQITQKNLDTVINAATGIIEFDHVLQSMEEMRGALKESLVQQWETQQQRKKEIAALTHDINTPLTIINGNAELLLEEELDAEQRQLIQHIHDSGMKTKEYLHLLQQISNFDVVQEEKVPVAIEAIMDDLSKILLPLAKQKGIELDIQHKHDLTTIMAAPVLLTRALVNIGNNAISYTASGSVKITIEKQKQNLAFIFEDTGPGFSPEALKHAKEMFWQQDQSRTINNNYGIGLSIVEQVANYHQGQLKLENTAVGGKVTLTLTIND</sequence>
<dbReference type="Pfam" id="PF02518">
    <property type="entry name" value="HATPase_c"/>
    <property type="match status" value="1"/>
</dbReference>
<comment type="subcellular location">
    <subcellularLocation>
        <location evidence="2">Membrane</location>
        <topology evidence="2">Multi-pass membrane protein</topology>
    </subcellularLocation>
</comment>
<dbReference type="InterPro" id="IPR036890">
    <property type="entry name" value="HATPase_C_sf"/>
</dbReference>
<gene>
    <name evidence="13" type="ORF">P7D85_04545</name>
</gene>
<evidence type="ECO:0000256" key="1">
    <source>
        <dbReference type="ARBA" id="ARBA00000085"/>
    </source>
</evidence>
<feature type="transmembrane region" description="Helical" evidence="11">
    <location>
        <begin position="149"/>
        <end position="167"/>
    </location>
</feature>